<dbReference type="Pfam" id="PF03403">
    <property type="entry name" value="PAF-AH_p_II"/>
    <property type="match status" value="1"/>
</dbReference>
<keyword evidence="1" id="KW-0378">Hydrolase</keyword>
<dbReference type="InterPro" id="IPR010802">
    <property type="entry name" value="DUF1400"/>
</dbReference>
<reference evidence="6" key="1">
    <citation type="submission" date="2018-04" db="EMBL/GenBank/DDBJ databases">
        <authorList>
            <person name="Cornet L."/>
        </authorList>
    </citation>
    <scope>NUCLEOTIDE SEQUENCE [LARGE SCALE GENOMIC DNA]</scope>
</reference>
<dbReference type="GO" id="GO:0003847">
    <property type="term" value="F:1-alkyl-2-acetylglycerophosphocholine esterase activity"/>
    <property type="evidence" value="ECO:0007669"/>
    <property type="project" value="TreeGrafter"/>
</dbReference>
<dbReference type="Proteomes" id="UP000249354">
    <property type="component" value="Unassembled WGS sequence"/>
</dbReference>
<feature type="domain" description="DUF1400" evidence="4">
    <location>
        <begin position="54"/>
        <end position="184"/>
    </location>
</feature>
<dbReference type="Gene3D" id="3.40.50.1820">
    <property type="entry name" value="alpha/beta hydrolase"/>
    <property type="match status" value="1"/>
</dbReference>
<sequence length="607" mass="65551">MRVGDSPFIREQPKRQLGQRRKGQFKQRMRRSLGLGLVQLAIALSPQAIRPSPAAETITFSFGAIERSLSVKSLEIYVEEGRVTAELAPYIRYAENFDPALPEQIRGLLSQRVDADVTTVAQFAYTPQGEYVLDQAGEVFRTGARLPGGKGLRAAAILSAADEANGLTLLNVLERFPTPMLRVNIRQGLAIARQATDAVNQSRQALDFVSEISFESATVPFPLGTSAAELNDLVSRPGPYQARKVSLRVKASPKPVDLYLPRRSYLPFAASAADTPTVIISHGLGSDRATYSYLAKFLAEHGFAVIAVEHPGSSADQFDALISGRTDLVVPDAEFFNRPLLISAVLDELQSRATSDKNLDGIDFNNVGIIGQSFGGYTALAVAGAPINFDSLRQACPPEFIFNPSVLLQCQALNIAPPETPSISFKDPRIRAVVAINPMDSAILGADSLAQIEVPVLMMAGSADTVAPALPEQVIPFTWLTDIDRYLLVMEGGTHFSTLGTSGRETFDLPAQVIGPDPAIAQRYAQKMSLAFLGLYLSGDERYRPVLSSAFTTRIGEPEMPLSFVISLTSASIEASLRSQGSDSAIKALEQAIARELERLQGNALTE</sequence>
<evidence type="ECO:0000256" key="1">
    <source>
        <dbReference type="ARBA" id="ARBA00022801"/>
    </source>
</evidence>
<dbReference type="PANTHER" id="PTHR10272">
    <property type="entry name" value="PLATELET-ACTIVATING FACTOR ACETYLHYDROLASE"/>
    <property type="match status" value="1"/>
</dbReference>
<dbReference type="PANTHER" id="PTHR10272:SF13">
    <property type="entry name" value="POLY(ETHYLENE TEREPHTHALATE) HYDROLASE"/>
    <property type="match status" value="1"/>
</dbReference>
<evidence type="ECO:0000313" key="6">
    <source>
        <dbReference type="Proteomes" id="UP000249354"/>
    </source>
</evidence>
<reference evidence="5 6" key="2">
    <citation type="submission" date="2018-06" db="EMBL/GenBank/DDBJ databases">
        <title>Metagenomic assembly of (sub)arctic Cyanobacteria and their associated microbiome from non-axenic cultures.</title>
        <authorList>
            <person name="Baurain D."/>
        </authorList>
    </citation>
    <scope>NUCLEOTIDE SEQUENCE [LARGE SCALE GENOMIC DNA]</scope>
    <source>
        <strain evidence="5">ULC129bin1</strain>
    </source>
</reference>
<proteinExistence type="predicted"/>
<gene>
    <name evidence="5" type="ORF">DCF25_06045</name>
</gene>
<dbReference type="SUPFAM" id="SSF53474">
    <property type="entry name" value="alpha/beta-Hydrolases"/>
    <property type="match status" value="1"/>
</dbReference>
<dbReference type="EMBL" id="QBMC01000026">
    <property type="protein sequence ID" value="PZO20738.1"/>
    <property type="molecule type" value="Genomic_DNA"/>
</dbReference>
<dbReference type="GO" id="GO:0016042">
    <property type="term" value="P:lipid catabolic process"/>
    <property type="evidence" value="ECO:0007669"/>
    <property type="project" value="UniProtKB-KW"/>
</dbReference>
<protein>
    <recommendedName>
        <fullName evidence="4">DUF1400 domain-containing protein</fullName>
    </recommendedName>
</protein>
<dbReference type="InterPro" id="IPR029058">
    <property type="entry name" value="AB_hydrolase_fold"/>
</dbReference>
<evidence type="ECO:0000259" key="4">
    <source>
        <dbReference type="Pfam" id="PF07176"/>
    </source>
</evidence>
<evidence type="ECO:0000313" key="5">
    <source>
        <dbReference type="EMBL" id="PZO20738.1"/>
    </source>
</evidence>
<comment type="caution">
    <text evidence="5">The sequence shown here is derived from an EMBL/GenBank/DDBJ whole genome shotgun (WGS) entry which is preliminary data.</text>
</comment>
<evidence type="ECO:0000256" key="2">
    <source>
        <dbReference type="ARBA" id="ARBA00022963"/>
    </source>
</evidence>
<name>A0A2W4WN70_9CYAN</name>
<accession>A0A2W4WN70</accession>
<keyword evidence="2" id="KW-0442">Lipid degradation</keyword>
<evidence type="ECO:0000256" key="3">
    <source>
        <dbReference type="ARBA" id="ARBA00023098"/>
    </source>
</evidence>
<keyword evidence="3" id="KW-0443">Lipid metabolism</keyword>
<dbReference type="AlphaFoldDB" id="A0A2W4WN70"/>
<dbReference type="Pfam" id="PF07176">
    <property type="entry name" value="DUF1400"/>
    <property type="match status" value="1"/>
</dbReference>
<organism evidence="5 6">
    <name type="scientific">Leptolyngbya foveolarum</name>
    <dbReference type="NCBI Taxonomy" id="47253"/>
    <lineage>
        <taxon>Bacteria</taxon>
        <taxon>Bacillati</taxon>
        <taxon>Cyanobacteriota</taxon>
        <taxon>Cyanophyceae</taxon>
        <taxon>Leptolyngbyales</taxon>
        <taxon>Leptolyngbyaceae</taxon>
        <taxon>Leptolyngbya group</taxon>
        <taxon>Leptolyngbya</taxon>
    </lineage>
</organism>